<dbReference type="GO" id="GO:0032958">
    <property type="term" value="P:inositol phosphate biosynthetic process"/>
    <property type="evidence" value="ECO:0007669"/>
    <property type="project" value="UniProtKB-ARBA"/>
</dbReference>
<feature type="compositionally biased region" description="Polar residues" evidence="15">
    <location>
        <begin position="1"/>
        <end position="21"/>
    </location>
</feature>
<dbReference type="GO" id="GO:0005829">
    <property type="term" value="C:cytosol"/>
    <property type="evidence" value="ECO:0007669"/>
    <property type="project" value="TreeGrafter"/>
</dbReference>
<evidence type="ECO:0000256" key="3">
    <source>
        <dbReference type="ARBA" id="ARBA00012893"/>
    </source>
</evidence>
<evidence type="ECO:0000256" key="6">
    <source>
        <dbReference type="ARBA" id="ARBA00022679"/>
    </source>
</evidence>
<evidence type="ECO:0000259" key="16">
    <source>
        <dbReference type="Pfam" id="PF08443"/>
    </source>
</evidence>
<dbReference type="SUPFAM" id="SSF53254">
    <property type="entry name" value="Phosphoglycerate mutase-like"/>
    <property type="match status" value="1"/>
</dbReference>
<comment type="similarity">
    <text evidence="2 14">Belongs to the histidine acid phosphatase family. VIP1 subfamily.</text>
</comment>
<comment type="catalytic activity">
    <reaction evidence="12">
        <text>1D-myo-inositol hexakisphosphate + ATP = 1-diphospho-1D-myo-inositol 2,3,4,5,6-pentakisphosphate + ADP</text>
        <dbReference type="Rhea" id="RHEA:37459"/>
        <dbReference type="ChEBI" id="CHEBI:30616"/>
        <dbReference type="ChEBI" id="CHEBI:58130"/>
        <dbReference type="ChEBI" id="CHEBI:74946"/>
        <dbReference type="ChEBI" id="CHEBI:456216"/>
        <dbReference type="EC" id="2.7.4.24"/>
    </reaction>
    <physiologicalReaction direction="left-to-right" evidence="12">
        <dbReference type="Rhea" id="RHEA:37460"/>
    </physiologicalReaction>
</comment>
<dbReference type="GO" id="GO:0052723">
    <property type="term" value="F:inositol hexakisphosphate 1-kinase activity"/>
    <property type="evidence" value="ECO:0007669"/>
    <property type="project" value="UniProtKB-ARBA"/>
</dbReference>
<feature type="compositionally biased region" description="Basic and acidic residues" evidence="15">
    <location>
        <begin position="1263"/>
        <end position="1277"/>
    </location>
</feature>
<keyword evidence="10" id="KW-0206">Cytoskeleton</keyword>
<feature type="compositionally biased region" description="Polar residues" evidence="15">
    <location>
        <begin position="201"/>
        <end position="211"/>
    </location>
</feature>
<dbReference type="FunFam" id="3.40.50.11950:FF:000002">
    <property type="entry name" value="Inositol hexakisphosphate and diphosphoinositol-pentakisphosphate kinase"/>
    <property type="match status" value="1"/>
</dbReference>
<evidence type="ECO:0000313" key="19">
    <source>
        <dbReference type="Proteomes" id="UP000664521"/>
    </source>
</evidence>
<feature type="compositionally biased region" description="Basic and acidic residues" evidence="15">
    <location>
        <begin position="22"/>
        <end position="31"/>
    </location>
</feature>
<dbReference type="Pfam" id="PF00328">
    <property type="entry name" value="His_Phos_2"/>
    <property type="match status" value="1"/>
</dbReference>
<feature type="domain" description="ATP-grasp fold RimK-type" evidence="16">
    <location>
        <begin position="550"/>
        <end position="641"/>
    </location>
</feature>
<keyword evidence="6 14" id="KW-0808">Transferase</keyword>
<comment type="subcellular location">
    <subcellularLocation>
        <location evidence="1 14">Cytoplasm</location>
        <location evidence="1 14">Cytoskeleton</location>
    </subcellularLocation>
</comment>
<keyword evidence="19" id="KW-1185">Reference proteome</keyword>
<dbReference type="GO" id="GO:0005856">
    <property type="term" value="C:cytoskeleton"/>
    <property type="evidence" value="ECO:0007669"/>
    <property type="project" value="UniProtKB-SubCell"/>
</dbReference>
<dbReference type="Proteomes" id="UP000664521">
    <property type="component" value="Unassembled WGS sequence"/>
</dbReference>
<proteinExistence type="inferred from homology"/>
<dbReference type="InterPro" id="IPR037446">
    <property type="entry name" value="His_Pase_VIP1"/>
</dbReference>
<dbReference type="GO" id="GO:0033857">
    <property type="term" value="F:5-diphosphoinositol pentakisphosphate 1-kinase activity"/>
    <property type="evidence" value="ECO:0007669"/>
    <property type="project" value="TreeGrafter"/>
</dbReference>
<keyword evidence="9 14" id="KW-0067">ATP-binding</keyword>
<evidence type="ECO:0000256" key="4">
    <source>
        <dbReference type="ARBA" id="ARBA00022490"/>
    </source>
</evidence>
<comment type="catalytic activity">
    <reaction evidence="11">
        <text>5-diphospho-1D-myo-inositol 1,2,3,4,6-pentakisphosphate + ATP + H(+) = 1,5-bis(diphospho)-1D-myo-inositol 2,3,4,6-tetrakisphosphate + ADP</text>
        <dbReference type="Rhea" id="RHEA:10276"/>
        <dbReference type="ChEBI" id="CHEBI:15378"/>
        <dbReference type="ChEBI" id="CHEBI:30616"/>
        <dbReference type="ChEBI" id="CHEBI:58628"/>
        <dbReference type="ChEBI" id="CHEBI:77983"/>
        <dbReference type="ChEBI" id="CHEBI:456216"/>
        <dbReference type="EC" id="2.7.4.24"/>
    </reaction>
    <physiologicalReaction direction="left-to-right" evidence="11">
        <dbReference type="Rhea" id="RHEA:10277"/>
    </physiologicalReaction>
</comment>
<dbReference type="InterPro" id="IPR013651">
    <property type="entry name" value="ATP-grasp_RimK-type"/>
</dbReference>
<dbReference type="Gene3D" id="3.30.470.20">
    <property type="entry name" value="ATP-grasp fold, B domain"/>
    <property type="match status" value="1"/>
</dbReference>
<sequence length="1531" mass="167252">MASLSRTTSYESAVSSQTSEVHSGERGRQEAVTDPDEPLDSPGPSTGPKARTPSHSLLSNSASSTTTNRKSRFADVGTVGGNVGRASISMPPPATKPSSYRSSTSRRPSSILSGSENHPIAADTDVSTKETGDDSAILDDVEKTPIQSGSEGKPPEQLVLPEASLKPPGSDTESTSNRLSFSSPYSLGKDIYNGATGVASAPQSTASSNAGSVKGASLEPSGSATVPVSPTKSFIKSDAPSVPTTATDLVSVTANAQLHHPAPSKDPAATQIDSWSSGPLARPQPPRRSRSRTQRQPSGSNVASSTASPSNSDRAKVPAIIGRLGVCALDVKARSKPSRNILTRLQSMGDFEVVIFGDKVIQDEAVENWPICDFLMSFFSDGFPLDKAIAYVKLRKPFVVNDLPMQKVLWDRRICLRILDSMGVPTPERIEVNRDGGPKLESSELADHVQRFSGVRLEGPENGTGGGMPKPKKVEILEDGDVLSVDGMTIRKPFVEKPVSGEDHNVRIYFPRSHDGGGARKLFRKIGNKSSEWDPNLIIPRAVFEENSSYVYEKFLQVVNAEDIKAYTVGPDFCHSESRTSPVVDGLVRRNNYGKEIRFVLNLTPEEQVMASKIANGFGQRVCGFDLLRSGAGSFVIDVNGWSFVKDNPAYYESCAGILKEMFLEAKQKRDGKVTETVEEPSIESLPKRKSTTNHRSALKDIIKSPSMSKLRGNPLSHRSHASPDLTASTPPLSSAPSLDNKTGSVKMPMLDKLPNPAFPKSGESTVQPASPAGELSEPAPQPLSKHSWKLKGMVSVIRHADRTPKQKFKFTFHTQPFVQLLQGHQEEVLLKGEAALNSVLAAVKVAIDEGVEDPEKLQILRTSLARKGAWIGTKVQIKPMFRKRKPEEIRKLQASVGNEASMPSSPITAKEIVEEPEEVDPTRPHGRSDSLTDVTLSRFSAAENDLILDKLQLIIKWGGEATHSARYQSQDLGENMRSDLSLVNKEVLDNVRVFTSSEQRVSTSAQIWAAAFLKNSSLPEDFVTVRKDLLDDSNAAKDVMDKVKKKLKNLLREGHQAPAQFTWPSNMPEPFIVVRNVAELMLFHRKVMRYNFKTLAGTATASVSNLNESSSGTSQSNSKAATSSGTAVKSATSSGAMAQAKTLAQIQSRWCSGEDAELFKERWEKLFSEFCDSEKVDPSKISELYDTMKYDALHNRSFLEWAFMPPPSMLAVDTIISKASSNASDNGSTISQPSTLNDAPSSEQSSQPQPVKPLPIDVNTARAHERKDSGNEKGLEKPSNNTRSSRMGFRRKSIMDPPSPQPSREEIQESYFKLFGGSGNTKAKQDVRLEKLRELYRLAKVLFDFVCPQEYGIEDSEKLEIGLLTSLPLLKEIVRDLEELQASEEGKSFVYFTKESHIYTLLNCILEGGIKTKIERNAIPELDYLSTISFELYEAEDKDADTFSYSIRISISPGCHTVDPLDVGLDARHCIGCAARRSLTAHQDWKEVIETLRAKFNTVKLPKSFLAVNVSEAHLKSSEKGQAGTDDGTK</sequence>
<gene>
    <name evidence="18" type="ORF">HETSPECPRED_005411</name>
</gene>
<feature type="compositionally biased region" description="Low complexity" evidence="15">
    <location>
        <begin position="726"/>
        <end position="739"/>
    </location>
</feature>
<dbReference type="EMBL" id="CAJPDS010000034">
    <property type="protein sequence ID" value="CAF9923752.1"/>
    <property type="molecule type" value="Genomic_DNA"/>
</dbReference>
<dbReference type="InterPro" id="IPR029033">
    <property type="entry name" value="His_PPase_superfam"/>
</dbReference>
<evidence type="ECO:0000259" key="17">
    <source>
        <dbReference type="Pfam" id="PF18086"/>
    </source>
</evidence>
<dbReference type="PANTHER" id="PTHR12750:SF9">
    <property type="entry name" value="INOSITOL HEXAKISPHOSPHATE AND DIPHOSPHOINOSITOL-PENTAKISPHOSPHATE KINASE"/>
    <property type="match status" value="1"/>
</dbReference>
<evidence type="ECO:0000256" key="1">
    <source>
        <dbReference type="ARBA" id="ARBA00004245"/>
    </source>
</evidence>
<evidence type="ECO:0000256" key="7">
    <source>
        <dbReference type="ARBA" id="ARBA00022741"/>
    </source>
</evidence>
<feature type="compositionally biased region" description="Polar residues" evidence="15">
    <location>
        <begin position="220"/>
        <end position="234"/>
    </location>
</feature>
<feature type="region of interest" description="Disordered" evidence="15">
    <location>
        <begin position="1221"/>
        <end position="1307"/>
    </location>
</feature>
<evidence type="ECO:0000256" key="9">
    <source>
        <dbReference type="ARBA" id="ARBA00022840"/>
    </source>
</evidence>
<dbReference type="Pfam" id="PF18086">
    <property type="entry name" value="PPIP5K2_N"/>
    <property type="match status" value="1"/>
</dbReference>
<name>A0A8H3ID84_9LECA</name>
<evidence type="ECO:0000256" key="12">
    <source>
        <dbReference type="ARBA" id="ARBA00034629"/>
    </source>
</evidence>
<feature type="compositionally biased region" description="Low complexity" evidence="15">
    <location>
        <begin position="98"/>
        <end position="115"/>
    </location>
</feature>
<keyword evidence="4 14" id="KW-0963">Cytoplasm</keyword>
<evidence type="ECO:0000256" key="2">
    <source>
        <dbReference type="ARBA" id="ARBA00005609"/>
    </source>
</evidence>
<comment type="function">
    <text evidence="14">Bifunctional inositol kinase that acts in concert with the IP6K kinases to synthesize the diphosphate group-containing inositol pyrophosphates diphosphoinositol pentakisphosphate, PP-InsP5, and bis-diphosphoinositol tetrakisphosphate, (PP)2-InsP4. PP-InsP5 and (PP)2-InsP4, also respectively called InsP7 and InsP8, may regulate a variety of cellular processes, including apoptosis, vesicle trafficking, cytoskeletal dynamics, and exocytosis. Phosphorylates inositol hexakisphosphate (InsP6).</text>
</comment>
<evidence type="ECO:0000256" key="13">
    <source>
        <dbReference type="ARBA" id="ARBA00071668"/>
    </source>
</evidence>
<dbReference type="Pfam" id="PF08443">
    <property type="entry name" value="RimK"/>
    <property type="match status" value="1"/>
</dbReference>
<dbReference type="InterPro" id="IPR040557">
    <property type="entry name" value="VIP1_N"/>
</dbReference>
<evidence type="ECO:0000256" key="10">
    <source>
        <dbReference type="ARBA" id="ARBA00023212"/>
    </source>
</evidence>
<accession>A0A8H3ID84</accession>
<evidence type="ECO:0000256" key="14">
    <source>
        <dbReference type="RuleBase" id="RU365032"/>
    </source>
</evidence>
<feature type="compositionally biased region" description="Low complexity" evidence="15">
    <location>
        <begin position="53"/>
        <end position="68"/>
    </location>
</feature>
<feature type="region of interest" description="Disordered" evidence="15">
    <location>
        <begin position="259"/>
        <end position="314"/>
    </location>
</feature>
<dbReference type="GO" id="GO:0006020">
    <property type="term" value="P:inositol metabolic process"/>
    <property type="evidence" value="ECO:0007669"/>
    <property type="project" value="TreeGrafter"/>
</dbReference>
<dbReference type="OrthoDB" id="18042at2759"/>
<comment type="caution">
    <text evidence="18">The sequence shown here is derived from an EMBL/GenBank/DDBJ whole genome shotgun (WGS) entry which is preliminary data.</text>
</comment>
<evidence type="ECO:0000313" key="18">
    <source>
        <dbReference type="EMBL" id="CAF9923752.1"/>
    </source>
</evidence>
<protein>
    <recommendedName>
        <fullName evidence="13 14">Inositol hexakisphosphate and diphosphoinositol-pentakisphosphate kinase</fullName>
        <ecNumber evidence="3 14">2.7.4.24</ecNumber>
    </recommendedName>
</protein>
<reference evidence="18" key="1">
    <citation type="submission" date="2021-03" db="EMBL/GenBank/DDBJ databases">
        <authorList>
            <person name="Tagirdzhanova G."/>
        </authorList>
    </citation>
    <scope>NUCLEOTIDE SEQUENCE</scope>
</reference>
<evidence type="ECO:0000256" key="8">
    <source>
        <dbReference type="ARBA" id="ARBA00022777"/>
    </source>
</evidence>
<dbReference type="InterPro" id="IPR000560">
    <property type="entry name" value="His_Pase_clade-2"/>
</dbReference>
<feature type="compositionally biased region" description="Low complexity" evidence="15">
    <location>
        <begin position="1105"/>
        <end position="1119"/>
    </location>
</feature>
<keyword evidence="5" id="KW-0597">Phosphoprotein</keyword>
<evidence type="ECO:0000256" key="11">
    <source>
        <dbReference type="ARBA" id="ARBA00033696"/>
    </source>
</evidence>
<evidence type="ECO:0000256" key="15">
    <source>
        <dbReference type="SAM" id="MobiDB-lite"/>
    </source>
</evidence>
<dbReference type="Gene3D" id="3.40.50.11950">
    <property type="match status" value="1"/>
</dbReference>
<dbReference type="PANTHER" id="PTHR12750">
    <property type="entry name" value="DIPHOSPHOINOSITOL PENTAKISPHOSPHATE KINASE"/>
    <property type="match status" value="1"/>
</dbReference>
<organism evidence="18 19">
    <name type="scientific">Heterodermia speciosa</name>
    <dbReference type="NCBI Taxonomy" id="116794"/>
    <lineage>
        <taxon>Eukaryota</taxon>
        <taxon>Fungi</taxon>
        <taxon>Dikarya</taxon>
        <taxon>Ascomycota</taxon>
        <taxon>Pezizomycotina</taxon>
        <taxon>Lecanoromycetes</taxon>
        <taxon>OSLEUM clade</taxon>
        <taxon>Lecanoromycetidae</taxon>
        <taxon>Caliciales</taxon>
        <taxon>Physciaceae</taxon>
        <taxon>Heterodermia</taxon>
    </lineage>
</organism>
<dbReference type="GO" id="GO:0005524">
    <property type="term" value="F:ATP binding"/>
    <property type="evidence" value="ECO:0007669"/>
    <property type="project" value="UniProtKB-KW"/>
</dbReference>
<dbReference type="FunFam" id="3.30.470.20:FF:000036">
    <property type="entry name" value="Inositol hexakisphosphate and diphosphoinositol-pentakisphosphate kinase"/>
    <property type="match status" value="1"/>
</dbReference>
<evidence type="ECO:0000256" key="5">
    <source>
        <dbReference type="ARBA" id="ARBA00022553"/>
    </source>
</evidence>
<feature type="compositionally biased region" description="Polar residues" evidence="15">
    <location>
        <begin position="299"/>
        <end position="312"/>
    </location>
</feature>
<feature type="region of interest" description="Disordered" evidence="15">
    <location>
        <begin position="1105"/>
        <end position="1126"/>
    </location>
</feature>
<feature type="compositionally biased region" description="Polar residues" evidence="15">
    <location>
        <begin position="1221"/>
        <end position="1240"/>
    </location>
</feature>
<keyword evidence="8 14" id="KW-0418">Kinase</keyword>
<dbReference type="GO" id="GO:0052843">
    <property type="term" value="F:inositol-1-diphosphate-2,3,4,5,6-pentakisphosphate diphosphatase activity"/>
    <property type="evidence" value="ECO:0007669"/>
    <property type="project" value="UniProtKB-ARBA"/>
</dbReference>
<feature type="domain" description="VIP1 N-terminal" evidence="17">
    <location>
        <begin position="323"/>
        <end position="411"/>
    </location>
</feature>
<feature type="region of interest" description="Disordered" evidence="15">
    <location>
        <begin position="670"/>
        <end position="786"/>
    </location>
</feature>
<feature type="compositionally biased region" description="Low complexity" evidence="15">
    <location>
        <begin position="1241"/>
        <end position="1250"/>
    </location>
</feature>
<feature type="compositionally biased region" description="Polar residues" evidence="15">
    <location>
        <begin position="171"/>
        <end position="185"/>
    </location>
</feature>
<dbReference type="EC" id="2.7.4.24" evidence="3 14"/>
<dbReference type="Gene3D" id="3.40.50.1240">
    <property type="entry name" value="Phosphoglycerate mutase-like"/>
    <property type="match status" value="1"/>
</dbReference>
<keyword evidence="7 14" id="KW-0547">Nucleotide-binding</keyword>
<feature type="region of interest" description="Disordered" evidence="15">
    <location>
        <begin position="1"/>
        <end position="243"/>
    </location>
</feature>